<gene>
    <name evidence="1" type="ORF">CCR75_000195</name>
</gene>
<proteinExistence type="predicted"/>
<dbReference type="RefSeq" id="XP_067819746.1">
    <property type="nucleotide sequence ID" value="XM_067958303.1"/>
</dbReference>
<evidence type="ECO:0000313" key="1">
    <source>
        <dbReference type="EMBL" id="TDH70247.1"/>
    </source>
</evidence>
<dbReference type="GeneID" id="94343974"/>
<dbReference type="Proteomes" id="UP000294530">
    <property type="component" value="Unassembled WGS sequence"/>
</dbReference>
<dbReference type="OrthoDB" id="416119at2759"/>
<dbReference type="AlphaFoldDB" id="A0A976IFR8"/>
<dbReference type="KEGG" id="blac:94343974"/>
<sequence length="196" mass="21944">MRGDFNCTLVPRLDRSFVSPPGRHDSIALRRLLGRAQLSDVLDEDMKQAEYERAIAHFHATEHTYFYTLPGGGSASFRLDRWYVSDIYSNWIRNVKFSVPGPAADHNGISVKIAEPRHVVRVRKLRRVYSVPGCAQAAAISKITAAIKLAQRQVDETASAPTPDFSRRGDLQTGGTVFVRSCWQPQIGASRFDENL</sequence>
<dbReference type="Gene3D" id="3.60.10.10">
    <property type="entry name" value="Endonuclease/exonuclease/phosphatase"/>
    <property type="match status" value="1"/>
</dbReference>
<evidence type="ECO:0000313" key="2">
    <source>
        <dbReference type="Proteomes" id="UP000294530"/>
    </source>
</evidence>
<dbReference type="InterPro" id="IPR036691">
    <property type="entry name" value="Endo/exonu/phosph_ase_sf"/>
</dbReference>
<dbReference type="EMBL" id="SHOA02000010">
    <property type="protein sequence ID" value="TDH70247.1"/>
    <property type="molecule type" value="Genomic_DNA"/>
</dbReference>
<protein>
    <recommendedName>
        <fullName evidence="3">Endonuclease/exonuclease/phosphatase domain-containing protein</fullName>
    </recommendedName>
</protein>
<evidence type="ECO:0008006" key="3">
    <source>
        <dbReference type="Google" id="ProtNLM"/>
    </source>
</evidence>
<organism evidence="1 2">
    <name type="scientific">Bremia lactucae</name>
    <name type="common">Lettuce downy mildew</name>
    <dbReference type="NCBI Taxonomy" id="4779"/>
    <lineage>
        <taxon>Eukaryota</taxon>
        <taxon>Sar</taxon>
        <taxon>Stramenopiles</taxon>
        <taxon>Oomycota</taxon>
        <taxon>Peronosporomycetes</taxon>
        <taxon>Peronosporales</taxon>
        <taxon>Peronosporaceae</taxon>
        <taxon>Bremia</taxon>
    </lineage>
</organism>
<comment type="caution">
    <text evidence="1">The sequence shown here is derived from an EMBL/GenBank/DDBJ whole genome shotgun (WGS) entry which is preliminary data.</text>
</comment>
<reference evidence="1 2" key="1">
    <citation type="journal article" date="2021" name="Genome Biol.">
        <title>AFLAP: assembly-free linkage analysis pipeline using k-mers from genome sequencing data.</title>
        <authorList>
            <person name="Fletcher K."/>
            <person name="Zhang L."/>
            <person name="Gil J."/>
            <person name="Han R."/>
            <person name="Cavanaugh K."/>
            <person name="Michelmore R."/>
        </authorList>
    </citation>
    <scope>NUCLEOTIDE SEQUENCE [LARGE SCALE GENOMIC DNA]</scope>
    <source>
        <strain evidence="1 2">SF5</strain>
    </source>
</reference>
<accession>A0A976IFR8</accession>
<keyword evidence="2" id="KW-1185">Reference proteome</keyword>
<name>A0A976IFR8_BRELC</name>